<organism evidence="1">
    <name type="scientific">Anguilla anguilla</name>
    <name type="common">European freshwater eel</name>
    <name type="synonym">Muraena anguilla</name>
    <dbReference type="NCBI Taxonomy" id="7936"/>
    <lineage>
        <taxon>Eukaryota</taxon>
        <taxon>Metazoa</taxon>
        <taxon>Chordata</taxon>
        <taxon>Craniata</taxon>
        <taxon>Vertebrata</taxon>
        <taxon>Euteleostomi</taxon>
        <taxon>Actinopterygii</taxon>
        <taxon>Neopterygii</taxon>
        <taxon>Teleostei</taxon>
        <taxon>Anguilliformes</taxon>
        <taxon>Anguillidae</taxon>
        <taxon>Anguilla</taxon>
    </lineage>
</organism>
<reference evidence="1" key="1">
    <citation type="submission" date="2014-11" db="EMBL/GenBank/DDBJ databases">
        <authorList>
            <person name="Amaro Gonzalez C."/>
        </authorList>
    </citation>
    <scope>NUCLEOTIDE SEQUENCE</scope>
</reference>
<protein>
    <submittedName>
        <fullName evidence="1">Uncharacterized protein</fullName>
    </submittedName>
</protein>
<evidence type="ECO:0000313" key="1">
    <source>
        <dbReference type="EMBL" id="JAH51768.1"/>
    </source>
</evidence>
<name>A0A0E9TGD6_ANGAN</name>
<proteinExistence type="predicted"/>
<dbReference type="EMBL" id="GBXM01056809">
    <property type="protein sequence ID" value="JAH51768.1"/>
    <property type="molecule type" value="Transcribed_RNA"/>
</dbReference>
<sequence>MHRTVTRGVVGPECSRMDFESSSH</sequence>
<dbReference type="AlphaFoldDB" id="A0A0E9TGD6"/>
<reference evidence="1" key="2">
    <citation type="journal article" date="2015" name="Fish Shellfish Immunol.">
        <title>Early steps in the European eel (Anguilla anguilla)-Vibrio vulnificus interaction in the gills: Role of the RtxA13 toxin.</title>
        <authorList>
            <person name="Callol A."/>
            <person name="Pajuelo D."/>
            <person name="Ebbesson L."/>
            <person name="Teles M."/>
            <person name="MacKenzie S."/>
            <person name="Amaro C."/>
        </authorList>
    </citation>
    <scope>NUCLEOTIDE SEQUENCE</scope>
</reference>
<accession>A0A0E9TGD6</accession>